<accession>A0A0E9V1K2</accession>
<reference evidence="1" key="2">
    <citation type="journal article" date="2015" name="Fish Shellfish Immunol.">
        <title>Early steps in the European eel (Anguilla anguilla)-Vibrio vulnificus interaction in the gills: Role of the RtxA13 toxin.</title>
        <authorList>
            <person name="Callol A."/>
            <person name="Pajuelo D."/>
            <person name="Ebbesson L."/>
            <person name="Teles M."/>
            <person name="MacKenzie S."/>
            <person name="Amaro C."/>
        </authorList>
    </citation>
    <scope>NUCLEOTIDE SEQUENCE</scope>
</reference>
<protein>
    <submittedName>
        <fullName evidence="1">Uncharacterized protein</fullName>
    </submittedName>
</protein>
<dbReference type="EMBL" id="GBXM01025914">
    <property type="protein sequence ID" value="JAH82663.1"/>
    <property type="molecule type" value="Transcribed_RNA"/>
</dbReference>
<sequence length="63" mass="6944">MAESMNTQMVNACCCGPGIHSRHGTWKSICARSPSTYARFWKQSSVKCARQTQTPSMLSDTST</sequence>
<evidence type="ECO:0000313" key="1">
    <source>
        <dbReference type="EMBL" id="JAH71856.1"/>
    </source>
</evidence>
<proteinExistence type="predicted"/>
<dbReference type="EMBL" id="GBXM01036721">
    <property type="protein sequence ID" value="JAH71856.1"/>
    <property type="molecule type" value="Transcribed_RNA"/>
</dbReference>
<reference evidence="1" key="1">
    <citation type="submission" date="2014-11" db="EMBL/GenBank/DDBJ databases">
        <authorList>
            <person name="Amaro Gonzalez C."/>
        </authorList>
    </citation>
    <scope>NUCLEOTIDE SEQUENCE</scope>
</reference>
<organism evidence="1">
    <name type="scientific">Anguilla anguilla</name>
    <name type="common">European freshwater eel</name>
    <name type="synonym">Muraena anguilla</name>
    <dbReference type="NCBI Taxonomy" id="7936"/>
    <lineage>
        <taxon>Eukaryota</taxon>
        <taxon>Metazoa</taxon>
        <taxon>Chordata</taxon>
        <taxon>Craniata</taxon>
        <taxon>Vertebrata</taxon>
        <taxon>Euteleostomi</taxon>
        <taxon>Actinopterygii</taxon>
        <taxon>Neopterygii</taxon>
        <taxon>Teleostei</taxon>
        <taxon>Anguilliformes</taxon>
        <taxon>Anguillidae</taxon>
        <taxon>Anguilla</taxon>
    </lineage>
</organism>
<dbReference type="AlphaFoldDB" id="A0A0E9V1K2"/>
<name>A0A0E9V1K2_ANGAN</name>